<evidence type="ECO:0000256" key="1">
    <source>
        <dbReference type="ARBA" id="ARBA00000439"/>
    </source>
</evidence>
<evidence type="ECO:0000313" key="13">
    <source>
        <dbReference type="Proteomes" id="UP000289437"/>
    </source>
</evidence>
<keyword evidence="5 10" id="KW-0328">Glycosyltransferase</keyword>
<dbReference type="Proteomes" id="UP000289437">
    <property type="component" value="Unassembled WGS sequence"/>
</dbReference>
<dbReference type="SUPFAM" id="SSF51445">
    <property type="entry name" value="(Trans)glycosidases"/>
    <property type="match status" value="1"/>
</dbReference>
<dbReference type="Pfam" id="PF21226">
    <property type="entry name" value="MalQ_N"/>
    <property type="match status" value="1"/>
</dbReference>
<dbReference type="InterPro" id="IPR017853">
    <property type="entry name" value="GH"/>
</dbReference>
<comment type="similarity">
    <text evidence="2 10">Belongs to the disproportionating enzyme family.</text>
</comment>
<dbReference type="GO" id="GO:0004134">
    <property type="term" value="F:4-alpha-glucanotransferase activity"/>
    <property type="evidence" value="ECO:0007669"/>
    <property type="project" value="UniProtKB-EC"/>
</dbReference>
<evidence type="ECO:0000256" key="3">
    <source>
        <dbReference type="ARBA" id="ARBA00012560"/>
    </source>
</evidence>
<feature type="domain" description="MalQ N-terminal beta-sandwich" evidence="11">
    <location>
        <begin position="65"/>
        <end position="158"/>
    </location>
</feature>
<protein>
    <recommendedName>
        <fullName evidence="4 10">4-alpha-glucanotransferase</fullName>
        <ecNumber evidence="3 10">2.4.1.25</ecNumber>
    </recommendedName>
    <alternativeName>
        <fullName evidence="8 10">Amylomaltase</fullName>
    </alternativeName>
    <alternativeName>
        <fullName evidence="9 10">Disproportionating enzyme</fullName>
    </alternativeName>
</protein>
<evidence type="ECO:0000256" key="4">
    <source>
        <dbReference type="ARBA" id="ARBA00020295"/>
    </source>
</evidence>
<comment type="catalytic activity">
    <reaction evidence="1 10">
        <text>Transfers a segment of a (1-&gt;4)-alpha-D-glucan to a new position in an acceptor, which may be glucose or a (1-&gt;4)-alpha-D-glucan.</text>
        <dbReference type="EC" id="2.4.1.25"/>
    </reaction>
</comment>
<gene>
    <name evidence="12" type="ORF">GRAN_4957</name>
</gene>
<reference evidence="13" key="2">
    <citation type="submission" date="2019-02" db="EMBL/GenBank/DDBJ databases">
        <title>Granulicella sibirica sp. nov., a psychrotolerant acidobacterium isolated from an organic soil layer in forested tundra, West Siberia.</title>
        <authorList>
            <person name="Oshkin I.Y."/>
            <person name="Kulichevskaya I.S."/>
            <person name="Rijpstra W.I.C."/>
            <person name="Sinninghe Damste J.S."/>
            <person name="Rakitin A.L."/>
            <person name="Ravin N.V."/>
            <person name="Dedysh S.N."/>
        </authorList>
    </citation>
    <scope>NUCLEOTIDE SEQUENCE [LARGE SCALE GENOMIC DNA]</scope>
    <source>
        <strain evidence="13">AF10</strain>
    </source>
</reference>
<dbReference type="InterPro" id="IPR048458">
    <property type="entry name" value="MalQ_N"/>
</dbReference>
<evidence type="ECO:0000313" key="12">
    <source>
        <dbReference type="EMBL" id="RXH53988.1"/>
    </source>
</evidence>
<dbReference type="InterPro" id="IPR003385">
    <property type="entry name" value="Glyco_hydro_77"/>
</dbReference>
<dbReference type="PANTHER" id="PTHR32438:SF5">
    <property type="entry name" value="4-ALPHA-GLUCANOTRANSFERASE DPE1, CHLOROPLASTIC_AMYLOPLASTIC"/>
    <property type="match status" value="1"/>
</dbReference>
<keyword evidence="6 10" id="KW-0808">Transferase</keyword>
<reference evidence="12 13" key="1">
    <citation type="submission" date="2018-11" db="EMBL/GenBank/DDBJ databases">
        <authorList>
            <person name="Mardanov A.V."/>
            <person name="Ravin N.V."/>
            <person name="Dedysh S.N."/>
        </authorList>
    </citation>
    <scope>NUCLEOTIDE SEQUENCE [LARGE SCALE GENOMIC DNA]</scope>
    <source>
        <strain evidence="12 13">AF10</strain>
    </source>
</reference>
<dbReference type="EC" id="2.4.1.25" evidence="3 10"/>
<dbReference type="Gene3D" id="3.20.20.80">
    <property type="entry name" value="Glycosidases"/>
    <property type="match status" value="1"/>
</dbReference>
<dbReference type="GO" id="GO:0005975">
    <property type="term" value="P:carbohydrate metabolic process"/>
    <property type="evidence" value="ECO:0007669"/>
    <property type="project" value="InterPro"/>
</dbReference>
<dbReference type="OrthoDB" id="9811841at2"/>
<evidence type="ECO:0000256" key="6">
    <source>
        <dbReference type="ARBA" id="ARBA00022679"/>
    </source>
</evidence>
<evidence type="ECO:0000256" key="10">
    <source>
        <dbReference type="RuleBase" id="RU361207"/>
    </source>
</evidence>
<name>A0A4Q0SWN5_9BACT</name>
<keyword evidence="7 10" id="KW-0119">Carbohydrate metabolism</keyword>
<evidence type="ECO:0000256" key="8">
    <source>
        <dbReference type="ARBA" id="ARBA00031423"/>
    </source>
</evidence>
<comment type="caution">
    <text evidence="12">The sequence shown here is derived from an EMBL/GenBank/DDBJ whole genome shotgun (WGS) entry which is preliminary data.</text>
</comment>
<organism evidence="12 13">
    <name type="scientific">Granulicella sibirica</name>
    <dbReference type="NCBI Taxonomy" id="2479048"/>
    <lineage>
        <taxon>Bacteria</taxon>
        <taxon>Pseudomonadati</taxon>
        <taxon>Acidobacteriota</taxon>
        <taxon>Terriglobia</taxon>
        <taxon>Terriglobales</taxon>
        <taxon>Acidobacteriaceae</taxon>
        <taxon>Granulicella</taxon>
    </lineage>
</organism>
<dbReference type="NCBIfam" id="TIGR00217">
    <property type="entry name" value="malQ"/>
    <property type="match status" value="1"/>
</dbReference>
<evidence type="ECO:0000256" key="9">
    <source>
        <dbReference type="ARBA" id="ARBA00031501"/>
    </source>
</evidence>
<evidence type="ECO:0000259" key="11">
    <source>
        <dbReference type="Pfam" id="PF21226"/>
    </source>
</evidence>
<accession>A0A4Q0SWN5</accession>
<evidence type="ECO:0000256" key="5">
    <source>
        <dbReference type="ARBA" id="ARBA00022676"/>
    </source>
</evidence>
<proteinExistence type="inferred from homology"/>
<evidence type="ECO:0000256" key="7">
    <source>
        <dbReference type="ARBA" id="ARBA00023277"/>
    </source>
</evidence>
<dbReference type="AlphaFoldDB" id="A0A4Q0SWN5"/>
<evidence type="ECO:0000256" key="2">
    <source>
        <dbReference type="ARBA" id="ARBA00005684"/>
    </source>
</evidence>
<dbReference type="Pfam" id="PF02446">
    <property type="entry name" value="Glyco_hydro_77"/>
    <property type="match status" value="1"/>
</dbReference>
<dbReference type="EMBL" id="RDSM01000006">
    <property type="protein sequence ID" value="RXH53988.1"/>
    <property type="molecule type" value="Genomic_DNA"/>
</dbReference>
<sequence length="712" mass="80681">MSNLVKLAQLLGIQDVIPTRDGQEQPISDATRRSLLKSVGIDAKDEDQAQASLLTLEDSSWTQPLPPVLVTQRGKRGIMVPVTLDHDTETLRWSVTLEDHREHFSEVSFRDLELIDQKTLNRRTLERRNLFLTAEIPDGYHDLRMEGVPAVCRLIVTPETCWLPTVQEGSGRIWGVATQLYLLRSEQNWGIGDYSDLKKLLELAKKEGADIVGVNPLHAMFLDKPGDASPYSPSDRMLLNVLNIDLNDIPELAHSTEARTLIESAAFQTMLRECREANLLDYEKVAATKLPILRLLFSTFDTEGHSELKEAFTSFHEERSDVLDRSCLFQALRMYVAETDSGFRESQVWPEQYRDAKASGVEEFTRREPERIRFQLWLQWTADRQLKRAHEAAAGMKIGLYRDLAVGSHASGAETWSRPDLFAADVQIGAPPDQFNPAGQNWGLPPLNPQAMQRDGYRTFIELLRANMRYAGALRIDHVMALRRLYWIPPHGETKDGAYVFYPIDDLVGIIALESQRNCCVVIGEDLGGVPDGFRERMAEANILSYRVLAFERGEESFHTPNEYPHLALSVAGNHDLPTLPGWWCGNDIELRERLKLFPDADSAQQAREMRSRDRAALMRAFAKEGLLSDQLDITSAEFCQASHEFLARTRSLLTIVQLDDLMREPEQVNVPGTSNENPNWRRKLSRTLEQMDKDESLSRLSSLMQSAVATT</sequence>
<keyword evidence="13" id="KW-1185">Reference proteome</keyword>
<dbReference type="RefSeq" id="WP_128915543.1">
    <property type="nucleotide sequence ID" value="NZ_RDSM01000006.1"/>
</dbReference>
<dbReference type="PANTHER" id="PTHR32438">
    <property type="entry name" value="4-ALPHA-GLUCANOTRANSFERASE DPE1, CHLOROPLASTIC/AMYLOPLASTIC"/>
    <property type="match status" value="1"/>
</dbReference>